<evidence type="ECO:0000256" key="1">
    <source>
        <dbReference type="SAM" id="MobiDB-lite"/>
    </source>
</evidence>
<organism evidence="3 4">
    <name type="scientific">Paenibacillus glycinis</name>
    <dbReference type="NCBI Taxonomy" id="2697035"/>
    <lineage>
        <taxon>Bacteria</taxon>
        <taxon>Bacillati</taxon>
        <taxon>Bacillota</taxon>
        <taxon>Bacilli</taxon>
        <taxon>Bacillales</taxon>
        <taxon>Paenibacillaceae</taxon>
        <taxon>Paenibacillus</taxon>
    </lineage>
</organism>
<evidence type="ECO:0000313" key="4">
    <source>
        <dbReference type="Proteomes" id="UP000665561"/>
    </source>
</evidence>
<evidence type="ECO:0000313" key="3">
    <source>
        <dbReference type="EMBL" id="NBD23479.1"/>
    </source>
</evidence>
<dbReference type="PANTHER" id="PTHR38462">
    <property type="entry name" value="EXONUCLEASE-LIKE PROTEIN"/>
    <property type="match status" value="1"/>
</dbReference>
<dbReference type="Gene3D" id="3.30.420.10">
    <property type="entry name" value="Ribonuclease H-like superfamily/Ribonuclease H"/>
    <property type="match status" value="1"/>
</dbReference>
<dbReference type="SUPFAM" id="SSF53098">
    <property type="entry name" value="Ribonuclease H-like"/>
    <property type="match status" value="1"/>
</dbReference>
<reference evidence="3 4" key="1">
    <citation type="submission" date="2020-01" db="EMBL/GenBank/DDBJ databases">
        <title>Paenibacillus soybeanensis sp. nov. isolated from the nodules of soybean (Glycine max(L.) Merr).</title>
        <authorList>
            <person name="Wang H."/>
        </authorList>
    </citation>
    <scope>NUCLEOTIDE SEQUENCE [LARGE SCALE GENOMIC DNA]</scope>
    <source>
        <strain evidence="3 4">T1</strain>
    </source>
</reference>
<dbReference type="InterPro" id="IPR011990">
    <property type="entry name" value="TPR-like_helical_dom_sf"/>
</dbReference>
<dbReference type="Pfam" id="PF13482">
    <property type="entry name" value="RNase_H_2"/>
    <property type="match status" value="1"/>
</dbReference>
<gene>
    <name evidence="3" type="ORF">GT019_06305</name>
</gene>
<dbReference type="InterPro" id="IPR036397">
    <property type="entry name" value="RNaseH_sf"/>
</dbReference>
<accession>A0ABW9XLG9</accession>
<sequence length="497" mass="55258">MSGLRDRLLRLRSSQAAQAERMAGMVERPAEAAVRDEYAQSNVPAHEHEHDPQAGAEDEAGAMARTADAAELELGTRSTACSAAAPEKAHRAGEASVYNAVDADNEHELPPEWGEIGVRVVASTEGEFLVRESRYPLAHRHGVHQLAELPVVQRALGAFDQAGSVDPDGANLLFLDLETTGLGVGAGNVPFMVGLAYLQEEAFVVEQMLIRHPAEERAMIGYLCAMLPSFTHLVTYNGRTFDWPVLYNRFVLHGFRTFEWEPVHIDLLHPSRSIWRNTLVSCKLSHVEEERLGIMRSDDVPGSLAPAIYFQYLTDGNPEPLLGVFKHNETDMLSLAALAIRFGHFLGGGVGTLVPVPNEAEELLRTGLWLERMGKAELAEPLYARFAEHSGASAKTMCLLAERDKKCGNWNRAVLLWQKAVRASEDAVWPNYDAHIALAMYYEHKTKELERALLLAERAFELADGRHGGLRPQGKRRTELDLIRKRIDRLRLKRSKG</sequence>
<dbReference type="InterPro" id="IPR038720">
    <property type="entry name" value="YprB_RNase_H-like_dom"/>
</dbReference>
<dbReference type="SUPFAM" id="SSF48452">
    <property type="entry name" value="TPR-like"/>
    <property type="match status" value="1"/>
</dbReference>
<evidence type="ECO:0000259" key="2">
    <source>
        <dbReference type="Pfam" id="PF13482"/>
    </source>
</evidence>
<dbReference type="Gene3D" id="1.25.40.10">
    <property type="entry name" value="Tetratricopeptide repeat domain"/>
    <property type="match status" value="1"/>
</dbReference>
<name>A0ABW9XLG9_9BACL</name>
<feature type="region of interest" description="Disordered" evidence="1">
    <location>
        <begin position="20"/>
        <end position="65"/>
    </location>
</feature>
<dbReference type="InterPro" id="IPR012337">
    <property type="entry name" value="RNaseH-like_sf"/>
</dbReference>
<feature type="domain" description="YprB ribonuclease H-like" evidence="2">
    <location>
        <begin position="173"/>
        <end position="339"/>
    </location>
</feature>
<dbReference type="Proteomes" id="UP000665561">
    <property type="component" value="Unassembled WGS sequence"/>
</dbReference>
<dbReference type="RefSeq" id="WP_161741964.1">
    <property type="nucleotide sequence ID" value="NZ_JAAAMV010000002.1"/>
</dbReference>
<feature type="compositionally biased region" description="Basic and acidic residues" evidence="1">
    <location>
        <begin position="28"/>
        <end position="38"/>
    </location>
</feature>
<protein>
    <recommendedName>
        <fullName evidence="2">YprB ribonuclease H-like domain-containing protein</fullName>
    </recommendedName>
</protein>
<dbReference type="EMBL" id="JAAAMV010000002">
    <property type="protein sequence ID" value="NBD23479.1"/>
    <property type="molecule type" value="Genomic_DNA"/>
</dbReference>
<comment type="caution">
    <text evidence="3">The sequence shown here is derived from an EMBL/GenBank/DDBJ whole genome shotgun (WGS) entry which is preliminary data.</text>
</comment>
<proteinExistence type="predicted"/>
<keyword evidence="4" id="KW-1185">Reference proteome</keyword>
<dbReference type="PANTHER" id="PTHR38462:SF1">
    <property type="entry name" value="YPRB RIBONUCLEASE H-LIKE DOMAIN-CONTAINING PROTEIN"/>
    <property type="match status" value="1"/>
</dbReference>